<protein>
    <submittedName>
        <fullName evidence="3">Uncharacterized protein</fullName>
    </submittedName>
</protein>
<keyword evidence="2" id="KW-0812">Transmembrane</keyword>
<name>A0ABN2BVF4_9ACTN</name>
<dbReference type="Proteomes" id="UP001501470">
    <property type="component" value="Unassembled WGS sequence"/>
</dbReference>
<feature type="compositionally biased region" description="Polar residues" evidence="1">
    <location>
        <begin position="88"/>
        <end position="100"/>
    </location>
</feature>
<sequence>MYGWIWRHIPFKQWQLKSLVSVILIGALGALLWYKVFPAVEPILPFDDVQVETTDQDGGQLQQPSADPSQRPSTQSSTQPSKQPSKLPTKTPSAPQVLPS</sequence>
<organism evidence="3 4">
    <name type="scientific">Dactylosporangium maewongense</name>
    <dbReference type="NCBI Taxonomy" id="634393"/>
    <lineage>
        <taxon>Bacteria</taxon>
        <taxon>Bacillati</taxon>
        <taxon>Actinomycetota</taxon>
        <taxon>Actinomycetes</taxon>
        <taxon>Micromonosporales</taxon>
        <taxon>Micromonosporaceae</taxon>
        <taxon>Dactylosporangium</taxon>
    </lineage>
</organism>
<gene>
    <name evidence="3" type="ORF">GCM10009827_078930</name>
</gene>
<feature type="transmembrane region" description="Helical" evidence="2">
    <location>
        <begin position="16"/>
        <end position="34"/>
    </location>
</feature>
<feature type="compositionally biased region" description="Low complexity" evidence="1">
    <location>
        <begin position="68"/>
        <end position="86"/>
    </location>
</feature>
<feature type="region of interest" description="Disordered" evidence="1">
    <location>
        <begin position="51"/>
        <end position="100"/>
    </location>
</feature>
<evidence type="ECO:0000256" key="1">
    <source>
        <dbReference type="SAM" id="MobiDB-lite"/>
    </source>
</evidence>
<dbReference type="RefSeq" id="WP_344508393.1">
    <property type="nucleotide sequence ID" value="NZ_BAAAQD010000019.1"/>
</dbReference>
<keyword evidence="2" id="KW-1133">Transmembrane helix</keyword>
<evidence type="ECO:0000313" key="3">
    <source>
        <dbReference type="EMBL" id="GAA1546931.1"/>
    </source>
</evidence>
<comment type="caution">
    <text evidence="3">The sequence shown here is derived from an EMBL/GenBank/DDBJ whole genome shotgun (WGS) entry which is preliminary data.</text>
</comment>
<keyword evidence="2" id="KW-0472">Membrane</keyword>
<evidence type="ECO:0000256" key="2">
    <source>
        <dbReference type="SAM" id="Phobius"/>
    </source>
</evidence>
<evidence type="ECO:0000313" key="4">
    <source>
        <dbReference type="Proteomes" id="UP001501470"/>
    </source>
</evidence>
<proteinExistence type="predicted"/>
<feature type="compositionally biased region" description="Polar residues" evidence="1">
    <location>
        <begin position="51"/>
        <end position="67"/>
    </location>
</feature>
<accession>A0ABN2BVF4</accession>
<dbReference type="EMBL" id="BAAAQD010000019">
    <property type="protein sequence ID" value="GAA1546931.1"/>
    <property type="molecule type" value="Genomic_DNA"/>
</dbReference>
<keyword evidence="4" id="KW-1185">Reference proteome</keyword>
<reference evidence="3 4" key="1">
    <citation type="journal article" date="2019" name="Int. J. Syst. Evol. Microbiol.">
        <title>The Global Catalogue of Microorganisms (GCM) 10K type strain sequencing project: providing services to taxonomists for standard genome sequencing and annotation.</title>
        <authorList>
            <consortium name="The Broad Institute Genomics Platform"/>
            <consortium name="The Broad Institute Genome Sequencing Center for Infectious Disease"/>
            <person name="Wu L."/>
            <person name="Ma J."/>
        </authorList>
    </citation>
    <scope>NUCLEOTIDE SEQUENCE [LARGE SCALE GENOMIC DNA]</scope>
    <source>
        <strain evidence="3 4">JCM 15933</strain>
    </source>
</reference>